<accession>L5LFP1</accession>
<feature type="domain" description="KRAB" evidence="1">
    <location>
        <begin position="1"/>
        <end position="72"/>
    </location>
</feature>
<dbReference type="CDD" id="cd07765">
    <property type="entry name" value="KRAB_A-box"/>
    <property type="match status" value="2"/>
</dbReference>
<evidence type="ECO:0000313" key="3">
    <source>
        <dbReference type="Proteomes" id="UP000010556"/>
    </source>
</evidence>
<dbReference type="GO" id="GO:0006355">
    <property type="term" value="P:regulation of DNA-templated transcription"/>
    <property type="evidence" value="ECO:0007669"/>
    <property type="project" value="InterPro"/>
</dbReference>
<feature type="domain" description="KRAB" evidence="1">
    <location>
        <begin position="248"/>
        <end position="319"/>
    </location>
</feature>
<dbReference type="AlphaFoldDB" id="L5LFP1"/>
<gene>
    <name evidence="2" type="ORF">MDA_GLEAN10002064</name>
</gene>
<proteinExistence type="predicted"/>
<evidence type="ECO:0000313" key="2">
    <source>
        <dbReference type="EMBL" id="ELK25149.1"/>
    </source>
</evidence>
<dbReference type="InterPro" id="IPR036051">
    <property type="entry name" value="KRAB_dom_sf"/>
</dbReference>
<dbReference type="PANTHER" id="PTHR23232:SF133">
    <property type="entry name" value="RIKEN CDNA 1700020N01 GENE"/>
    <property type="match status" value="1"/>
</dbReference>
<dbReference type="Gene3D" id="6.10.140.140">
    <property type="match status" value="2"/>
</dbReference>
<protein>
    <submittedName>
        <fullName evidence="2">Zinc finger protein 551</fullName>
    </submittedName>
</protein>
<evidence type="ECO:0000259" key="1">
    <source>
        <dbReference type="PROSITE" id="PS50805"/>
    </source>
</evidence>
<dbReference type="PROSITE" id="PS50805">
    <property type="entry name" value="KRAB"/>
    <property type="match status" value="2"/>
</dbReference>
<dbReference type="EMBL" id="KB112290">
    <property type="protein sequence ID" value="ELK25149.1"/>
    <property type="molecule type" value="Genomic_DNA"/>
</dbReference>
<dbReference type="InterPro" id="IPR050169">
    <property type="entry name" value="Krueppel_C2H2_ZnF"/>
</dbReference>
<dbReference type="SUPFAM" id="SSF109640">
    <property type="entry name" value="KRAB domain (Kruppel-associated box)"/>
    <property type="match status" value="2"/>
</dbReference>
<dbReference type="SMART" id="SM00349">
    <property type="entry name" value="KRAB"/>
    <property type="match status" value="2"/>
</dbReference>
<organism evidence="2 3">
    <name type="scientific">Myotis davidii</name>
    <name type="common">David's myotis</name>
    <dbReference type="NCBI Taxonomy" id="225400"/>
    <lineage>
        <taxon>Eukaryota</taxon>
        <taxon>Metazoa</taxon>
        <taxon>Chordata</taxon>
        <taxon>Craniata</taxon>
        <taxon>Vertebrata</taxon>
        <taxon>Euteleostomi</taxon>
        <taxon>Mammalia</taxon>
        <taxon>Eutheria</taxon>
        <taxon>Laurasiatheria</taxon>
        <taxon>Chiroptera</taxon>
        <taxon>Yangochiroptera</taxon>
        <taxon>Vespertilionidae</taxon>
        <taxon>Myotis</taxon>
    </lineage>
</organism>
<name>L5LFP1_MYODS</name>
<dbReference type="Proteomes" id="UP000010556">
    <property type="component" value="Unassembled WGS sequence"/>
</dbReference>
<keyword evidence="3" id="KW-1185">Reference proteome</keyword>
<reference evidence="3" key="1">
    <citation type="journal article" date="2013" name="Science">
        <title>Comparative analysis of bat genomes provides insight into the evolution of flight and immunity.</title>
        <authorList>
            <person name="Zhang G."/>
            <person name="Cowled C."/>
            <person name="Shi Z."/>
            <person name="Huang Z."/>
            <person name="Bishop-Lilly K.A."/>
            <person name="Fang X."/>
            <person name="Wynne J.W."/>
            <person name="Xiong Z."/>
            <person name="Baker M.L."/>
            <person name="Zhao W."/>
            <person name="Tachedjian M."/>
            <person name="Zhu Y."/>
            <person name="Zhou P."/>
            <person name="Jiang X."/>
            <person name="Ng J."/>
            <person name="Yang L."/>
            <person name="Wu L."/>
            <person name="Xiao J."/>
            <person name="Feng Y."/>
            <person name="Chen Y."/>
            <person name="Sun X."/>
            <person name="Zhang Y."/>
            <person name="Marsh G.A."/>
            <person name="Crameri G."/>
            <person name="Broder C.C."/>
            <person name="Frey K.G."/>
            <person name="Wang L.F."/>
            <person name="Wang J."/>
        </authorList>
    </citation>
    <scope>NUCLEOTIDE SEQUENCE [LARGE SCALE GENOMIC DNA]</scope>
</reference>
<sequence length="441" mass="49452">MDFEDVAIVFSEEEWGLLDEPQRLLYCDVMLEVFALVSSAGCWHKTDDEEACSEQSECVQGESQVRASETEPETQGTHVCKRCFSVFKDILHLTESQAADFEQKAFFSDACVRDFCFSANPHLQQRDGPGEKPWKEAVDSASFVTRCSFSSWVPSTNRKVGKVFPDISELLQHQSPLNTEEPHSGSEISQEFVSGAIMGFLITRELTLEKSHFSVVFVESPLGKGVNSLSTTVFTLEKNPMSVLIVDMNFEDVAVAFSQEEWGLLDEAQRLLYCKMMLEVFALVSSVGCGHKMDDVEACSEQSVSVQVEAQVRVSETEPATQRTHVCKRCFSLLKDILHLTESQAAYVEQKAFFSDAYMRDFLFSAIPHLQQREASGEKLWKEVVHMASLVTRCSFNISGQSSSSREGGEDFPAISEHVQHQGLLHTEEPHSRSNIGEFML</sequence>
<dbReference type="Pfam" id="PF01352">
    <property type="entry name" value="KRAB"/>
    <property type="match status" value="2"/>
</dbReference>
<dbReference type="PANTHER" id="PTHR23232">
    <property type="entry name" value="KRAB DOMAIN C2H2 ZINC FINGER"/>
    <property type="match status" value="1"/>
</dbReference>
<dbReference type="InterPro" id="IPR001909">
    <property type="entry name" value="KRAB"/>
</dbReference>